<gene>
    <name evidence="3" type="ORF">SO802_032613</name>
</gene>
<dbReference type="EMBL" id="JAZDWU010000012">
    <property type="protein sequence ID" value="KAK9983088.1"/>
    <property type="molecule type" value="Genomic_DNA"/>
</dbReference>
<proteinExistence type="predicted"/>
<dbReference type="AlphaFoldDB" id="A0AAW2BCG7"/>
<organism evidence="3 4">
    <name type="scientific">Lithocarpus litseifolius</name>
    <dbReference type="NCBI Taxonomy" id="425828"/>
    <lineage>
        <taxon>Eukaryota</taxon>
        <taxon>Viridiplantae</taxon>
        <taxon>Streptophyta</taxon>
        <taxon>Embryophyta</taxon>
        <taxon>Tracheophyta</taxon>
        <taxon>Spermatophyta</taxon>
        <taxon>Magnoliopsida</taxon>
        <taxon>eudicotyledons</taxon>
        <taxon>Gunneridae</taxon>
        <taxon>Pentapetalae</taxon>
        <taxon>rosids</taxon>
        <taxon>fabids</taxon>
        <taxon>Fagales</taxon>
        <taxon>Fagaceae</taxon>
        <taxon>Lithocarpus</taxon>
    </lineage>
</organism>
<evidence type="ECO:0000313" key="3">
    <source>
        <dbReference type="EMBL" id="KAK9983088.1"/>
    </source>
</evidence>
<feature type="chain" id="PRO_5043957399" evidence="2">
    <location>
        <begin position="23"/>
        <end position="124"/>
    </location>
</feature>
<accession>A0AAW2BCG7</accession>
<dbReference type="PRINTS" id="PR01217">
    <property type="entry name" value="PRICHEXTENSN"/>
</dbReference>
<feature type="compositionally biased region" description="Pro residues" evidence="1">
    <location>
        <begin position="49"/>
        <end position="60"/>
    </location>
</feature>
<reference evidence="3 4" key="1">
    <citation type="submission" date="2024-01" db="EMBL/GenBank/DDBJ databases">
        <title>A telomere-to-telomere, gap-free genome of sweet tea (Lithocarpus litseifolius).</title>
        <authorList>
            <person name="Zhou J."/>
        </authorList>
    </citation>
    <scope>NUCLEOTIDE SEQUENCE [LARGE SCALE GENOMIC DNA]</scope>
    <source>
        <strain evidence="3">Zhou-2022a</strain>
        <tissue evidence="3">Leaf</tissue>
    </source>
</reference>
<dbReference type="Proteomes" id="UP001459277">
    <property type="component" value="Unassembled WGS sequence"/>
</dbReference>
<evidence type="ECO:0000256" key="1">
    <source>
        <dbReference type="SAM" id="MobiDB-lite"/>
    </source>
</evidence>
<sequence>MSSIYWPLLFLGIVVLTNPAFAEFRKPLATIYKPPTPVHTPPEVEKPKPPTLPPIIARPPKPNVKPLPPIIVRPPLPPIIAPLPMRPPPLHKKPPPYGHYPAYPPLENEEIPYKPPQKVTPPPI</sequence>
<evidence type="ECO:0000256" key="2">
    <source>
        <dbReference type="SAM" id="SignalP"/>
    </source>
</evidence>
<keyword evidence="4" id="KW-1185">Reference proteome</keyword>
<name>A0AAW2BCG7_9ROSI</name>
<feature type="signal peptide" evidence="2">
    <location>
        <begin position="1"/>
        <end position="22"/>
    </location>
</feature>
<evidence type="ECO:0000313" key="4">
    <source>
        <dbReference type="Proteomes" id="UP001459277"/>
    </source>
</evidence>
<comment type="caution">
    <text evidence="3">The sequence shown here is derived from an EMBL/GenBank/DDBJ whole genome shotgun (WGS) entry which is preliminary data.</text>
</comment>
<feature type="region of interest" description="Disordered" evidence="1">
    <location>
        <begin position="35"/>
        <end position="60"/>
    </location>
</feature>
<keyword evidence="2" id="KW-0732">Signal</keyword>
<protein>
    <submittedName>
        <fullName evidence="3">Uncharacterized protein</fullName>
    </submittedName>
</protein>